<name>A0A9P1C8A0_9DINO</name>
<dbReference type="PROSITE" id="PS50125">
    <property type="entry name" value="GUANYLATE_CYCLASE_2"/>
    <property type="match status" value="1"/>
</dbReference>
<keyword evidence="1" id="KW-0472">Membrane</keyword>
<dbReference type="CDD" id="cd07302">
    <property type="entry name" value="CHD"/>
    <property type="match status" value="1"/>
</dbReference>
<dbReference type="PANTHER" id="PTHR45655:SF13">
    <property type="entry name" value="SOLUBLE GUANYLATE CYCLASE GCY-32-RELATED"/>
    <property type="match status" value="1"/>
</dbReference>
<dbReference type="EMBL" id="CAMXCT020001113">
    <property type="protein sequence ID" value="CAL1140239.1"/>
    <property type="molecule type" value="Genomic_DNA"/>
</dbReference>
<dbReference type="Pfam" id="PF26188">
    <property type="entry name" value="RESC6"/>
    <property type="match status" value="1"/>
</dbReference>
<feature type="domain" description="Guanylate cyclase" evidence="2">
    <location>
        <begin position="708"/>
        <end position="836"/>
    </location>
</feature>
<reference evidence="3" key="1">
    <citation type="submission" date="2022-10" db="EMBL/GenBank/DDBJ databases">
        <authorList>
            <person name="Chen Y."/>
            <person name="Dougan E. K."/>
            <person name="Chan C."/>
            <person name="Rhodes N."/>
            <person name="Thang M."/>
        </authorList>
    </citation>
    <scope>NUCLEOTIDE SEQUENCE</scope>
</reference>
<dbReference type="InterPro" id="IPR001054">
    <property type="entry name" value="A/G_cyclase"/>
</dbReference>
<evidence type="ECO:0000313" key="5">
    <source>
        <dbReference type="EMBL" id="CAL4774176.1"/>
    </source>
</evidence>
<dbReference type="GO" id="GO:0008074">
    <property type="term" value="C:guanylate cyclase complex, soluble"/>
    <property type="evidence" value="ECO:0007669"/>
    <property type="project" value="TreeGrafter"/>
</dbReference>
<dbReference type="PANTHER" id="PTHR45655">
    <property type="entry name" value="GUANYLATE CYCLASE SOLUBLE SUBUNIT BETA-2"/>
    <property type="match status" value="1"/>
</dbReference>
<keyword evidence="6" id="KW-1185">Reference proteome</keyword>
<dbReference type="SMART" id="SM00044">
    <property type="entry name" value="CYCc"/>
    <property type="match status" value="1"/>
</dbReference>
<feature type="transmembrane region" description="Helical" evidence="1">
    <location>
        <begin position="599"/>
        <end position="616"/>
    </location>
</feature>
<feature type="transmembrane region" description="Helical" evidence="1">
    <location>
        <begin position="576"/>
        <end position="593"/>
    </location>
</feature>
<comment type="caution">
    <text evidence="3">The sequence shown here is derived from an EMBL/GenBank/DDBJ whole genome shotgun (WGS) entry which is preliminary data.</text>
</comment>
<dbReference type="Proteomes" id="UP001152797">
    <property type="component" value="Unassembled WGS sequence"/>
</dbReference>
<dbReference type="InterPro" id="IPR058917">
    <property type="entry name" value="RESC6_dom"/>
</dbReference>
<dbReference type="OrthoDB" id="354346at2759"/>
<dbReference type="SUPFAM" id="SSF55073">
    <property type="entry name" value="Nucleotide cyclase"/>
    <property type="match status" value="1"/>
</dbReference>
<gene>
    <name evidence="3" type="ORF">C1SCF055_LOCUS14181</name>
</gene>
<evidence type="ECO:0000313" key="3">
    <source>
        <dbReference type="EMBL" id="CAI3986864.1"/>
    </source>
</evidence>
<dbReference type="GO" id="GO:0070482">
    <property type="term" value="P:response to oxygen levels"/>
    <property type="evidence" value="ECO:0007669"/>
    <property type="project" value="TreeGrafter"/>
</dbReference>
<keyword evidence="1" id="KW-1133">Transmembrane helix</keyword>
<dbReference type="Pfam" id="PF00211">
    <property type="entry name" value="Guanylate_cyc"/>
    <property type="match status" value="1"/>
</dbReference>
<sequence length="910" mass="101831">MPEFTAQQILRLCTHFHRAFLKKDKGRLVQLAEELRQKRHLLRAAEVSMTLNHFAQLQILDHALWNAFSEALVETYLEPDCKALGLAANAYARAMLQHPESLEFVARQVEALARQREMEVRNVAMIVNGFSKLRLRDANMMTAISEQLICTAHELNAVDLATVANGYARLWLHESTVFDAMKEPMMRAMPDFSVQNLAMVAHAYGRFFRREEDLLEAISLELKKRCDQGQAVPAENLGSIVHAFASRLKFCPDGLLRVVEFSLPRVAKQMVLPDTILTLGALKHMPQEKLRAPEFNQAVFGHCLRQMPKLTSSGIVCVMEAASHLHYDRAAFWSQMFAAGLQSLRSKAWEVPQLTQLAMLLAELQGRQTLDEAILEAMSSALLAPGVLDHAPSELLQKLLEAVQQLPLAPLKVVRRDGSSWGSNRCAASCGQRGCFGSCEGSTAPNSGESRSTDHRFEQKKTRWEFDAFKAASVGILVLWFLSEMNSRKQKTLYQASSMFDEVNQGVNPDFLRCDFGGSPCALEKIDMAARDDPKCWSSTELDETIFVPYDEDVSEGAAVFNNETLREMMITHKRGSGVFALIMFPVYFLVATQHQFRFIHTCIFWIIPLTMAGFWTQLCGAKGYNCNTYMSNSSKMLLCLMSLLNSTISWSGERNSRLRFLAQRSVQISRQRIDSIASTLMPPLVVEELRSLPLTAELPSHKYKRATIAQSDLCGFTKLASQRKPEEVVQFIGELFGKFEVLTDKHQVYKVETVGDAYIAGQADLPLTQKNHPTSVVLFGLEMVSEVHSWSAQRGWSVSCRVGIAHGECIGGIVGTEMQRYHLFGELMSELEVLESTAPEGCVQVSTACKEVVEDQMRAESIPSKLVSFDHRHLPHLMTSKGDVIPLEKAGGATYIVRSDSIFRGWVGA</sequence>
<protein>
    <submittedName>
        <fullName evidence="5">Guanylyl cyclase C (GC-C) (Heat-stabl e enterotoxin receptor) (STA receptor) (Intestinal guanylate cyclase)</fullName>
    </submittedName>
</protein>
<proteinExistence type="predicted"/>
<organism evidence="3">
    <name type="scientific">Cladocopium goreaui</name>
    <dbReference type="NCBI Taxonomy" id="2562237"/>
    <lineage>
        <taxon>Eukaryota</taxon>
        <taxon>Sar</taxon>
        <taxon>Alveolata</taxon>
        <taxon>Dinophyceae</taxon>
        <taxon>Suessiales</taxon>
        <taxon>Symbiodiniaceae</taxon>
        <taxon>Cladocopium</taxon>
    </lineage>
</organism>
<dbReference type="EMBL" id="CAMXCT030001113">
    <property type="protein sequence ID" value="CAL4774176.1"/>
    <property type="molecule type" value="Genomic_DNA"/>
</dbReference>
<dbReference type="GO" id="GO:0004383">
    <property type="term" value="F:guanylate cyclase activity"/>
    <property type="evidence" value="ECO:0007669"/>
    <property type="project" value="TreeGrafter"/>
</dbReference>
<dbReference type="AlphaFoldDB" id="A0A9P1C8A0"/>
<evidence type="ECO:0000256" key="1">
    <source>
        <dbReference type="SAM" id="Phobius"/>
    </source>
</evidence>
<dbReference type="EMBL" id="CAMXCT010001113">
    <property type="protein sequence ID" value="CAI3986864.1"/>
    <property type="molecule type" value="Genomic_DNA"/>
</dbReference>
<evidence type="ECO:0000313" key="6">
    <source>
        <dbReference type="Proteomes" id="UP001152797"/>
    </source>
</evidence>
<dbReference type="GO" id="GO:0019934">
    <property type="term" value="P:cGMP-mediated signaling"/>
    <property type="evidence" value="ECO:0007669"/>
    <property type="project" value="TreeGrafter"/>
</dbReference>
<dbReference type="Gene3D" id="3.30.70.1230">
    <property type="entry name" value="Nucleotide cyclase"/>
    <property type="match status" value="1"/>
</dbReference>
<evidence type="ECO:0000313" key="4">
    <source>
        <dbReference type="EMBL" id="CAL1140239.1"/>
    </source>
</evidence>
<accession>A0A9P1C8A0</accession>
<evidence type="ECO:0000259" key="2">
    <source>
        <dbReference type="PROSITE" id="PS50125"/>
    </source>
</evidence>
<dbReference type="InterPro" id="IPR029787">
    <property type="entry name" value="Nucleotide_cyclase"/>
</dbReference>
<reference evidence="4" key="2">
    <citation type="submission" date="2024-04" db="EMBL/GenBank/DDBJ databases">
        <authorList>
            <person name="Chen Y."/>
            <person name="Shah S."/>
            <person name="Dougan E. K."/>
            <person name="Thang M."/>
            <person name="Chan C."/>
        </authorList>
    </citation>
    <scope>NUCLEOTIDE SEQUENCE [LARGE SCALE GENOMIC DNA]</scope>
</reference>
<keyword evidence="1" id="KW-0812">Transmembrane</keyword>
<keyword evidence="5" id="KW-0675">Receptor</keyword>